<proteinExistence type="predicted"/>
<evidence type="ECO:0000313" key="1">
    <source>
        <dbReference type="EMBL" id="OCL09278.1"/>
    </source>
</evidence>
<dbReference type="AlphaFoldDB" id="A0A8E2F2V6"/>
<sequence>MCDSIFALGQRGGYYFESPSGRYHSSLPKQLNSILTKKQAAEVYHVTIGAGSSFMISYKEREGSYRIESDALPNPLNQFIHEKDAQTRYLRDLKNISICMGSYNESWFASDGKSWLWMNLPSGLESALRARMRDGNWTDRPRIVTLGVGNDFLMITESNTVVWSLGSYRTLSKWIQLAKNQNDGIASIRSVILHPYRFESFIAQSADGAVISENLPLHMQNDFTATKEAIKSDTAQGRLARHRVTRPGPSRQATLRREWSNQANGIREELEREYKMKLKLTLNISAGSISRIFGGR</sequence>
<reference evidence="1 2" key="1">
    <citation type="journal article" date="2016" name="Nat. Commun.">
        <title>Ectomycorrhizal ecology is imprinted in the genome of the dominant symbiotic fungus Cenococcum geophilum.</title>
        <authorList>
            <consortium name="DOE Joint Genome Institute"/>
            <person name="Peter M."/>
            <person name="Kohler A."/>
            <person name="Ohm R.A."/>
            <person name="Kuo A."/>
            <person name="Krutzmann J."/>
            <person name="Morin E."/>
            <person name="Arend M."/>
            <person name="Barry K.W."/>
            <person name="Binder M."/>
            <person name="Choi C."/>
            <person name="Clum A."/>
            <person name="Copeland A."/>
            <person name="Grisel N."/>
            <person name="Haridas S."/>
            <person name="Kipfer T."/>
            <person name="LaButti K."/>
            <person name="Lindquist E."/>
            <person name="Lipzen A."/>
            <person name="Maire R."/>
            <person name="Meier B."/>
            <person name="Mihaltcheva S."/>
            <person name="Molinier V."/>
            <person name="Murat C."/>
            <person name="Poggeler S."/>
            <person name="Quandt C.A."/>
            <person name="Sperisen C."/>
            <person name="Tritt A."/>
            <person name="Tisserant E."/>
            <person name="Crous P.W."/>
            <person name="Henrissat B."/>
            <person name="Nehls U."/>
            <person name="Egli S."/>
            <person name="Spatafora J.W."/>
            <person name="Grigoriev I.V."/>
            <person name="Martin F.M."/>
        </authorList>
    </citation>
    <scope>NUCLEOTIDE SEQUENCE [LARGE SCALE GENOMIC DNA]</scope>
    <source>
        <strain evidence="1 2">CBS 207.34</strain>
    </source>
</reference>
<dbReference type="EMBL" id="KV749472">
    <property type="protein sequence ID" value="OCL09278.1"/>
    <property type="molecule type" value="Genomic_DNA"/>
</dbReference>
<protein>
    <submittedName>
        <fullName evidence="1">Uncharacterized protein</fullName>
    </submittedName>
</protein>
<dbReference type="Proteomes" id="UP000250140">
    <property type="component" value="Unassembled WGS sequence"/>
</dbReference>
<evidence type="ECO:0000313" key="2">
    <source>
        <dbReference type="Proteomes" id="UP000250140"/>
    </source>
</evidence>
<dbReference type="OrthoDB" id="5149635at2759"/>
<keyword evidence="2" id="KW-1185">Reference proteome</keyword>
<accession>A0A8E2F2V6</accession>
<organism evidence="1 2">
    <name type="scientific">Glonium stellatum</name>
    <dbReference type="NCBI Taxonomy" id="574774"/>
    <lineage>
        <taxon>Eukaryota</taxon>
        <taxon>Fungi</taxon>
        <taxon>Dikarya</taxon>
        <taxon>Ascomycota</taxon>
        <taxon>Pezizomycotina</taxon>
        <taxon>Dothideomycetes</taxon>
        <taxon>Pleosporomycetidae</taxon>
        <taxon>Gloniales</taxon>
        <taxon>Gloniaceae</taxon>
        <taxon>Glonium</taxon>
    </lineage>
</organism>
<name>A0A8E2F2V6_9PEZI</name>
<gene>
    <name evidence="1" type="ORF">AOQ84DRAFT_397482</name>
</gene>